<dbReference type="AlphaFoldDB" id="A0AAD8ER30"/>
<evidence type="ECO:0000256" key="8">
    <source>
        <dbReference type="ARBA" id="ARBA00023133"/>
    </source>
</evidence>
<name>A0AAD8ER30_DIPPU</name>
<keyword evidence="7 11" id="KW-0560">Oxidoreductase</keyword>
<keyword evidence="8 11" id="KW-0350">Heme biosynthesis</keyword>
<protein>
    <recommendedName>
        <fullName evidence="4 11">Protoporphyrinogen oxidase</fullName>
        <ecNumber evidence="4 11">1.3.3.4</ecNumber>
    </recommendedName>
</protein>
<accession>A0AAD8ER30</accession>
<comment type="caution">
    <text evidence="13">The sequence shown here is derived from an EMBL/GenBank/DDBJ whole genome shotgun (WGS) entry which is preliminary data.</text>
</comment>
<reference evidence="13" key="2">
    <citation type="submission" date="2023-05" db="EMBL/GenBank/DDBJ databases">
        <authorList>
            <person name="Fouks B."/>
        </authorList>
    </citation>
    <scope>NUCLEOTIDE SEQUENCE</scope>
    <source>
        <strain evidence="13">Stay&amp;Tobe</strain>
        <tissue evidence="13">Testes</tissue>
    </source>
</reference>
<dbReference type="SUPFAM" id="SSF54373">
    <property type="entry name" value="FAD-linked reductases, C-terminal domain"/>
    <property type="match status" value="1"/>
</dbReference>
<keyword evidence="5 11" id="KW-0285">Flavoprotein</keyword>
<gene>
    <name evidence="13" type="ORF">L9F63_009540</name>
</gene>
<evidence type="ECO:0000256" key="9">
    <source>
        <dbReference type="ARBA" id="ARBA00023244"/>
    </source>
</evidence>
<keyword evidence="14" id="KW-1185">Reference proteome</keyword>
<comment type="function">
    <text evidence="1 11">Catalyzes the 6-electron oxidation of protoporphyrinogen-IX to form protoporphyrin-IX.</text>
</comment>
<dbReference type="Pfam" id="PF01593">
    <property type="entry name" value="Amino_oxidase"/>
    <property type="match status" value="1"/>
</dbReference>
<keyword evidence="6 11" id="KW-0274">FAD</keyword>
<comment type="pathway">
    <text evidence="2 11">Porphyrin-containing compound metabolism; protoporphyrin-IX biosynthesis; protoporphyrin-IX from protoporphyrinogen-IX: step 1/1.</text>
</comment>
<evidence type="ECO:0000259" key="12">
    <source>
        <dbReference type="Pfam" id="PF01593"/>
    </source>
</evidence>
<evidence type="ECO:0000256" key="1">
    <source>
        <dbReference type="ARBA" id="ARBA00002600"/>
    </source>
</evidence>
<dbReference type="EMBL" id="JASPKZ010000446">
    <property type="protein sequence ID" value="KAJ9600130.1"/>
    <property type="molecule type" value="Genomic_DNA"/>
</dbReference>
<evidence type="ECO:0000313" key="14">
    <source>
        <dbReference type="Proteomes" id="UP001233999"/>
    </source>
</evidence>
<organism evidence="13 14">
    <name type="scientific">Diploptera punctata</name>
    <name type="common">Pacific beetle cockroach</name>
    <dbReference type="NCBI Taxonomy" id="6984"/>
    <lineage>
        <taxon>Eukaryota</taxon>
        <taxon>Metazoa</taxon>
        <taxon>Ecdysozoa</taxon>
        <taxon>Arthropoda</taxon>
        <taxon>Hexapoda</taxon>
        <taxon>Insecta</taxon>
        <taxon>Pterygota</taxon>
        <taxon>Neoptera</taxon>
        <taxon>Polyneoptera</taxon>
        <taxon>Dictyoptera</taxon>
        <taxon>Blattodea</taxon>
        <taxon>Blaberoidea</taxon>
        <taxon>Blaberidae</taxon>
        <taxon>Diplopterinae</taxon>
        <taxon>Diploptera</taxon>
    </lineage>
</organism>
<evidence type="ECO:0000256" key="3">
    <source>
        <dbReference type="ARBA" id="ARBA00010551"/>
    </source>
</evidence>
<dbReference type="InterPro" id="IPR002937">
    <property type="entry name" value="Amino_oxidase"/>
</dbReference>
<dbReference type="SUPFAM" id="SSF51905">
    <property type="entry name" value="FAD/NAD(P)-binding domain"/>
    <property type="match status" value="1"/>
</dbReference>
<comment type="subcellular location">
    <subcellularLocation>
        <location evidence="11">Mitochondrion inner membrane</location>
    </subcellularLocation>
</comment>
<dbReference type="GO" id="GO:0005743">
    <property type="term" value="C:mitochondrial inner membrane"/>
    <property type="evidence" value="ECO:0007669"/>
    <property type="project" value="UniProtKB-SubCell"/>
</dbReference>
<dbReference type="PANTHER" id="PTHR42923:SF3">
    <property type="entry name" value="PROTOPORPHYRINOGEN OXIDASE"/>
    <property type="match status" value="1"/>
</dbReference>
<dbReference type="NCBIfam" id="TIGR00562">
    <property type="entry name" value="proto_IX_ox"/>
    <property type="match status" value="1"/>
</dbReference>
<proteinExistence type="inferred from homology"/>
<feature type="domain" description="Amine oxidase" evidence="12">
    <location>
        <begin position="9"/>
        <end position="436"/>
    </location>
</feature>
<dbReference type="Gene3D" id="3.50.50.60">
    <property type="entry name" value="FAD/NAD(P)-binding domain"/>
    <property type="match status" value="1"/>
</dbReference>
<keyword evidence="9 11" id="KW-0627">Porphyrin biosynthesis</keyword>
<dbReference type="GO" id="GO:0006782">
    <property type="term" value="P:protoporphyrinogen IX biosynthetic process"/>
    <property type="evidence" value="ECO:0007669"/>
    <property type="project" value="UniProtKB-UniRule"/>
</dbReference>
<dbReference type="InterPro" id="IPR004572">
    <property type="entry name" value="Protoporphyrinogen_oxidase"/>
</dbReference>
<dbReference type="EC" id="1.3.3.4" evidence="4 11"/>
<evidence type="ECO:0000256" key="4">
    <source>
        <dbReference type="ARBA" id="ARBA00012867"/>
    </source>
</evidence>
<evidence type="ECO:0000256" key="2">
    <source>
        <dbReference type="ARBA" id="ARBA00005073"/>
    </source>
</evidence>
<sequence>MHVVLGGGIGGLSAAYYLLNSGLKNVTLIEASSRLGGWIKTTKTSKGYIFEHGPRTVRPRGLAGENTLQLIEELGLDNKVLPINFEHPAAKNRLIYVNKSLYALPSNITSFLTPQPPFSKPLISALFHDLKVPKKTAKDESMYDFVERRLGKEIAEYAVSPLVCGVCAGDAKEISKSRNPIKVKSELSKRSKKEKWNVWSLDGGLELLPETLKCNIEEKGADVLLNSPCKEILFKSGKAVVKLQDDSFVSDNVICSLPAAQLAPLISKQHPLLSEDLAAIPSVTVGVVNLQYKGRLLNQDAFGFLVPTSQKLPILGVIFDSCCFPKDDNTVLTVMMGGRWFEQLFGRNPSPDKLLSTAVQHVRTILHIASVPENHCVSILKDCIPQYVIGHHERIERIKAYIKRHNLPLSLIGASYDGISVNDVIFSARTAVNDIIQKSNLNDSVKK</sequence>
<evidence type="ECO:0000256" key="10">
    <source>
        <dbReference type="ARBA" id="ARBA00047554"/>
    </source>
</evidence>
<dbReference type="PANTHER" id="PTHR42923">
    <property type="entry name" value="PROTOPORPHYRINOGEN OXIDASE"/>
    <property type="match status" value="1"/>
</dbReference>
<evidence type="ECO:0000256" key="6">
    <source>
        <dbReference type="ARBA" id="ARBA00022827"/>
    </source>
</evidence>
<evidence type="ECO:0000256" key="11">
    <source>
        <dbReference type="RuleBase" id="RU367069"/>
    </source>
</evidence>
<evidence type="ECO:0000256" key="5">
    <source>
        <dbReference type="ARBA" id="ARBA00022630"/>
    </source>
</evidence>
<dbReference type="InterPro" id="IPR050464">
    <property type="entry name" value="Zeta_carotene_desat/Oxidored"/>
</dbReference>
<comment type="catalytic activity">
    <reaction evidence="10 11">
        <text>protoporphyrinogen IX + 3 O2 = protoporphyrin IX + 3 H2O2</text>
        <dbReference type="Rhea" id="RHEA:25576"/>
        <dbReference type="ChEBI" id="CHEBI:15379"/>
        <dbReference type="ChEBI" id="CHEBI:16240"/>
        <dbReference type="ChEBI" id="CHEBI:57306"/>
        <dbReference type="ChEBI" id="CHEBI:57307"/>
        <dbReference type="EC" id="1.3.3.4"/>
    </reaction>
</comment>
<comment type="similarity">
    <text evidence="3 11">Belongs to the protoporphyrinogen/coproporphyrinogen oxidase family. Protoporphyrinogen oxidase subfamily.</text>
</comment>
<dbReference type="InterPro" id="IPR036188">
    <property type="entry name" value="FAD/NAD-bd_sf"/>
</dbReference>
<dbReference type="GO" id="GO:0004729">
    <property type="term" value="F:oxygen-dependent protoporphyrinogen oxidase activity"/>
    <property type="evidence" value="ECO:0007669"/>
    <property type="project" value="UniProtKB-UniRule"/>
</dbReference>
<evidence type="ECO:0000313" key="13">
    <source>
        <dbReference type="EMBL" id="KAJ9600130.1"/>
    </source>
</evidence>
<comment type="cofactor">
    <cofactor evidence="11">
        <name>FAD</name>
        <dbReference type="ChEBI" id="CHEBI:57692"/>
    </cofactor>
    <text evidence="11">Binds 1 FAD per subunit.</text>
</comment>
<evidence type="ECO:0000256" key="7">
    <source>
        <dbReference type="ARBA" id="ARBA00023002"/>
    </source>
</evidence>
<dbReference type="Proteomes" id="UP001233999">
    <property type="component" value="Unassembled WGS sequence"/>
</dbReference>
<reference evidence="13" key="1">
    <citation type="journal article" date="2023" name="IScience">
        <title>Live-bearing cockroach genome reveals convergent evolutionary mechanisms linked to viviparity in insects and beyond.</title>
        <authorList>
            <person name="Fouks B."/>
            <person name="Harrison M.C."/>
            <person name="Mikhailova A.A."/>
            <person name="Marchal E."/>
            <person name="English S."/>
            <person name="Carruthers M."/>
            <person name="Jennings E.C."/>
            <person name="Chiamaka E.L."/>
            <person name="Frigard R.A."/>
            <person name="Pippel M."/>
            <person name="Attardo G.M."/>
            <person name="Benoit J.B."/>
            <person name="Bornberg-Bauer E."/>
            <person name="Tobe S.S."/>
        </authorList>
    </citation>
    <scope>NUCLEOTIDE SEQUENCE</scope>
    <source>
        <strain evidence="13">Stay&amp;Tobe</strain>
    </source>
</reference>